<dbReference type="PANTHER" id="PTHR14098:SF2">
    <property type="entry name" value="CYTOKINE-DEPENDENT HEMATOPOIETIC CELL LINKER"/>
    <property type="match status" value="1"/>
</dbReference>
<keyword evidence="6" id="KW-1185">Reference proteome</keyword>
<feature type="compositionally biased region" description="Basic and acidic residues" evidence="3">
    <location>
        <begin position="211"/>
        <end position="221"/>
    </location>
</feature>
<evidence type="ECO:0000313" key="5">
    <source>
        <dbReference type="EMBL" id="KAL0973632.1"/>
    </source>
</evidence>
<feature type="compositionally biased region" description="Basic and acidic residues" evidence="3">
    <location>
        <begin position="21"/>
        <end position="30"/>
    </location>
</feature>
<keyword evidence="1 2" id="KW-0727">SH2 domain</keyword>
<dbReference type="PANTHER" id="PTHR14098">
    <property type="entry name" value="SH2 DOMAIN CONTAINING PROTEIN"/>
    <property type="match status" value="1"/>
</dbReference>
<dbReference type="SUPFAM" id="SSF55550">
    <property type="entry name" value="SH2 domain"/>
    <property type="match status" value="1"/>
</dbReference>
<dbReference type="InterPro" id="IPR051751">
    <property type="entry name" value="Immunoreceptor_sig_adapters"/>
</dbReference>
<comment type="caution">
    <text evidence="5">The sequence shown here is derived from an EMBL/GenBank/DDBJ whole genome shotgun (WGS) entry which is preliminary data.</text>
</comment>
<feature type="compositionally biased region" description="Low complexity" evidence="3">
    <location>
        <begin position="55"/>
        <end position="68"/>
    </location>
</feature>
<organism evidence="5 6">
    <name type="scientific">Umbra pygmaea</name>
    <name type="common">Eastern mudminnow</name>
    <dbReference type="NCBI Taxonomy" id="75934"/>
    <lineage>
        <taxon>Eukaryota</taxon>
        <taxon>Metazoa</taxon>
        <taxon>Chordata</taxon>
        <taxon>Craniata</taxon>
        <taxon>Vertebrata</taxon>
        <taxon>Euteleostomi</taxon>
        <taxon>Actinopterygii</taxon>
        <taxon>Neopterygii</taxon>
        <taxon>Teleostei</taxon>
        <taxon>Protacanthopterygii</taxon>
        <taxon>Esociformes</taxon>
        <taxon>Umbridae</taxon>
        <taxon>Umbra</taxon>
    </lineage>
</organism>
<evidence type="ECO:0000313" key="6">
    <source>
        <dbReference type="Proteomes" id="UP001557470"/>
    </source>
</evidence>
<dbReference type="PROSITE" id="PS50001">
    <property type="entry name" value="SH2"/>
    <property type="match status" value="1"/>
</dbReference>
<evidence type="ECO:0000256" key="2">
    <source>
        <dbReference type="PROSITE-ProRule" id="PRU00191"/>
    </source>
</evidence>
<feature type="domain" description="SH2" evidence="4">
    <location>
        <begin position="241"/>
        <end position="351"/>
    </location>
</feature>
<dbReference type="Proteomes" id="UP001557470">
    <property type="component" value="Unassembled WGS sequence"/>
</dbReference>
<proteinExistence type="predicted"/>
<evidence type="ECO:0000256" key="3">
    <source>
        <dbReference type="SAM" id="MobiDB-lite"/>
    </source>
</evidence>
<gene>
    <name evidence="5" type="ORF">UPYG_G00207510</name>
</gene>
<dbReference type="GO" id="GO:0005737">
    <property type="term" value="C:cytoplasm"/>
    <property type="evidence" value="ECO:0007669"/>
    <property type="project" value="UniProtKB-ARBA"/>
</dbReference>
<accession>A0ABD0WJS2</accession>
<dbReference type="EMBL" id="JAGEUA010000006">
    <property type="protein sequence ID" value="KAL0973632.1"/>
    <property type="molecule type" value="Genomic_DNA"/>
</dbReference>
<sequence>MRGNGTKQRQSRYSNVEEDEYHVPDNHEDVFSVQIHPARSPQCNREYADRDLARSSSSQSIHSGSSGSPVIPPRFPRGGLSCTPRNTGPPVNRQLKPGKRSRPQLDERTQDMESTEQQNMQRPPRSPQHLPDDLIHKLSALEFQRPCRRDRKRGTQNVECNTPLEGQWLEREPLNHSQRYSLDLESQLSTDESLHQRDKPPAQSSVKRQQHHEWPQTKDDAEHIDFIPKERPCQTYKEQDWYIGPCQRVDAEHALHLVNKDGAFVVRDCSRNISSEPFVLVVFHDKRVFNVKIRYIPSMSKYALGNGERTKDMFDSVGDIIKFHSIFPVVLVDGRNSTNKYQGNCVLTYPITKEDVNQLLA</sequence>
<name>A0ABD0WJS2_UMBPY</name>
<feature type="region of interest" description="Disordered" evidence="3">
    <location>
        <begin position="1"/>
        <end position="131"/>
    </location>
</feature>
<dbReference type="InterPro" id="IPR000980">
    <property type="entry name" value="SH2"/>
</dbReference>
<dbReference type="AlphaFoldDB" id="A0ABD0WJS2"/>
<dbReference type="InterPro" id="IPR036860">
    <property type="entry name" value="SH2_dom_sf"/>
</dbReference>
<dbReference type="Gene3D" id="3.30.505.10">
    <property type="entry name" value="SH2 domain"/>
    <property type="match status" value="1"/>
</dbReference>
<dbReference type="SMART" id="SM00252">
    <property type="entry name" value="SH2"/>
    <property type="match status" value="1"/>
</dbReference>
<dbReference type="Pfam" id="PF00017">
    <property type="entry name" value="SH2"/>
    <property type="match status" value="1"/>
</dbReference>
<protein>
    <recommendedName>
        <fullName evidence="4">SH2 domain-containing protein</fullName>
    </recommendedName>
</protein>
<feature type="compositionally biased region" description="Polar residues" evidence="3">
    <location>
        <begin position="1"/>
        <end position="14"/>
    </location>
</feature>
<feature type="region of interest" description="Disordered" evidence="3">
    <location>
        <begin position="186"/>
        <end position="221"/>
    </location>
</feature>
<reference evidence="5 6" key="1">
    <citation type="submission" date="2024-06" db="EMBL/GenBank/DDBJ databases">
        <authorList>
            <person name="Pan Q."/>
            <person name="Wen M."/>
            <person name="Jouanno E."/>
            <person name="Zahm M."/>
            <person name="Klopp C."/>
            <person name="Cabau C."/>
            <person name="Louis A."/>
            <person name="Berthelot C."/>
            <person name="Parey E."/>
            <person name="Roest Crollius H."/>
            <person name="Montfort J."/>
            <person name="Robinson-Rechavi M."/>
            <person name="Bouchez O."/>
            <person name="Lampietro C."/>
            <person name="Lopez Roques C."/>
            <person name="Donnadieu C."/>
            <person name="Postlethwait J."/>
            <person name="Bobe J."/>
            <person name="Verreycken H."/>
            <person name="Guiguen Y."/>
        </authorList>
    </citation>
    <scope>NUCLEOTIDE SEQUENCE [LARGE SCALE GENOMIC DNA]</scope>
    <source>
        <strain evidence="5">Up_M1</strain>
        <tissue evidence="5">Testis</tissue>
    </source>
</reference>
<evidence type="ECO:0000256" key="1">
    <source>
        <dbReference type="ARBA" id="ARBA00022999"/>
    </source>
</evidence>
<evidence type="ECO:0000259" key="4">
    <source>
        <dbReference type="PROSITE" id="PS50001"/>
    </source>
</evidence>
<dbReference type="FunFam" id="3.30.505.10:FF:000016">
    <property type="entry name" value="B-cell linker protein isoform 2"/>
    <property type="match status" value="1"/>
</dbReference>